<reference evidence="5 6" key="2">
    <citation type="submission" date="2018-06" db="EMBL/GenBank/DDBJ databases">
        <title>Metagenomic assembly of (sub)arctic Cyanobacteria and their associated microbiome from non-axenic cultures.</title>
        <authorList>
            <person name="Baurain D."/>
        </authorList>
    </citation>
    <scope>NUCLEOTIDE SEQUENCE [LARGE SCALE GENOMIC DNA]</scope>
    <source>
        <strain evidence="5">ULC129bin1</strain>
    </source>
</reference>
<dbReference type="PANTHER" id="PTHR12879">
    <property type="entry name" value="SPHINGOLIPID DELTA 4 DESATURASE/C-4 HYDROXYLASE PROTEIN DES2"/>
    <property type="match status" value="1"/>
</dbReference>
<dbReference type="GO" id="GO:0046513">
    <property type="term" value="P:ceramide biosynthetic process"/>
    <property type="evidence" value="ECO:0007669"/>
    <property type="project" value="TreeGrafter"/>
</dbReference>
<feature type="transmembrane region" description="Helical" evidence="3">
    <location>
        <begin position="183"/>
        <end position="203"/>
    </location>
</feature>
<comment type="cofactor">
    <cofactor evidence="1">
        <name>Fe(2+)</name>
        <dbReference type="ChEBI" id="CHEBI:29033"/>
    </cofactor>
</comment>
<feature type="transmembrane region" description="Helical" evidence="3">
    <location>
        <begin position="12"/>
        <end position="30"/>
    </location>
</feature>
<reference evidence="6" key="1">
    <citation type="submission" date="2018-04" db="EMBL/GenBank/DDBJ databases">
        <authorList>
            <person name="Cornet L."/>
        </authorList>
    </citation>
    <scope>NUCLEOTIDE SEQUENCE [LARGE SCALE GENOMIC DNA]</scope>
</reference>
<name>A0A2W4VV18_9CYAN</name>
<keyword evidence="3" id="KW-0472">Membrane</keyword>
<gene>
    <name evidence="5" type="ORF">DCF25_15940</name>
</gene>
<dbReference type="Proteomes" id="UP000249354">
    <property type="component" value="Unassembled WGS sequence"/>
</dbReference>
<evidence type="ECO:0000313" key="6">
    <source>
        <dbReference type="Proteomes" id="UP000249354"/>
    </source>
</evidence>
<keyword evidence="3" id="KW-1133">Transmembrane helix</keyword>
<dbReference type="PANTHER" id="PTHR12879:SF8">
    <property type="entry name" value="SPHINGOLIPID DELTA(4)-DESATURASE DES1"/>
    <property type="match status" value="1"/>
</dbReference>
<feature type="transmembrane region" description="Helical" evidence="3">
    <location>
        <begin position="160"/>
        <end position="177"/>
    </location>
</feature>
<organism evidence="5 6">
    <name type="scientific">Leptolyngbya foveolarum</name>
    <dbReference type="NCBI Taxonomy" id="47253"/>
    <lineage>
        <taxon>Bacteria</taxon>
        <taxon>Bacillati</taxon>
        <taxon>Cyanobacteriota</taxon>
        <taxon>Cyanophyceae</taxon>
        <taxon>Leptolyngbyales</taxon>
        <taxon>Leptolyngbyaceae</taxon>
        <taxon>Leptolyngbya group</taxon>
        <taxon>Leptolyngbya</taxon>
    </lineage>
</organism>
<keyword evidence="3" id="KW-0812">Transmembrane</keyword>
<feature type="domain" description="Fatty acid desaturase" evidence="4">
    <location>
        <begin position="41"/>
        <end position="265"/>
    </location>
</feature>
<evidence type="ECO:0000259" key="4">
    <source>
        <dbReference type="Pfam" id="PF00487"/>
    </source>
</evidence>
<dbReference type="AlphaFoldDB" id="A0A2W4VV18"/>
<sequence length="280" mass="33141">MKTLFRYSVWDSLLLAITVFQLGLNLWLAYTWDSRPWSINLLFYPLCLFLFWYNGLVATHNFVHTPWFNSRVLNNLYAAINSANLLSPITHYRNIHFNHHQYGDDRQDENGQTQDHSSTFAYGKNGQRENVISYCALAIIRDNLLSSFQQCKKLSEASQIGIESGMCLLAITTYFLLSWKFLVFFVIPIFYFGWCLVYLANYYEHFGAVPENRYANSTSHYGYLYNALCCNEGYHQEHHLRPNIHWRKRPQVYQDFREALDREDRVILRYPPPFGFIESM</sequence>
<comment type="caution">
    <text evidence="5">The sequence shown here is derived from an EMBL/GenBank/DDBJ whole genome shotgun (WGS) entry which is preliminary data.</text>
</comment>
<dbReference type="GO" id="GO:0042284">
    <property type="term" value="F:sphingolipid delta-4 desaturase activity"/>
    <property type="evidence" value="ECO:0007669"/>
    <property type="project" value="TreeGrafter"/>
</dbReference>
<evidence type="ECO:0000256" key="3">
    <source>
        <dbReference type="SAM" id="Phobius"/>
    </source>
</evidence>
<dbReference type="InterPro" id="IPR005804">
    <property type="entry name" value="FA_desaturase_dom"/>
</dbReference>
<evidence type="ECO:0000256" key="2">
    <source>
        <dbReference type="ARBA" id="ARBA00008749"/>
    </source>
</evidence>
<protein>
    <recommendedName>
        <fullName evidence="4">Fatty acid desaturase domain-containing protein</fullName>
    </recommendedName>
</protein>
<dbReference type="Pfam" id="PF00487">
    <property type="entry name" value="FA_desaturase"/>
    <property type="match status" value="1"/>
</dbReference>
<comment type="similarity">
    <text evidence="2">Belongs to the fatty acid desaturase type 2 family.</text>
</comment>
<proteinExistence type="inferred from homology"/>
<evidence type="ECO:0000313" key="5">
    <source>
        <dbReference type="EMBL" id="PZO13565.1"/>
    </source>
</evidence>
<dbReference type="GO" id="GO:0016020">
    <property type="term" value="C:membrane"/>
    <property type="evidence" value="ECO:0007669"/>
    <property type="project" value="GOC"/>
</dbReference>
<dbReference type="EMBL" id="QBMC01000123">
    <property type="protein sequence ID" value="PZO13565.1"/>
    <property type="molecule type" value="Genomic_DNA"/>
</dbReference>
<accession>A0A2W4VV18</accession>
<feature type="transmembrane region" description="Helical" evidence="3">
    <location>
        <begin position="42"/>
        <end position="63"/>
    </location>
</feature>
<evidence type="ECO:0000256" key="1">
    <source>
        <dbReference type="ARBA" id="ARBA00001954"/>
    </source>
</evidence>